<evidence type="ECO:0000256" key="4">
    <source>
        <dbReference type="ARBA" id="ARBA00022475"/>
    </source>
</evidence>
<evidence type="ECO:0000256" key="9">
    <source>
        <dbReference type="ARBA" id="ARBA00022777"/>
    </source>
</evidence>
<dbReference type="CDD" id="cd00082">
    <property type="entry name" value="HisKA"/>
    <property type="match status" value="1"/>
</dbReference>
<organism evidence="20 21">
    <name type="scientific">Paenibacillus baimaensis</name>
    <dbReference type="NCBI Taxonomy" id="2982185"/>
    <lineage>
        <taxon>Bacteria</taxon>
        <taxon>Bacillati</taxon>
        <taxon>Bacillota</taxon>
        <taxon>Bacilli</taxon>
        <taxon>Bacillales</taxon>
        <taxon>Paenibacillaceae</taxon>
        <taxon>Paenibacillus</taxon>
    </lineage>
</organism>
<keyword evidence="7 17" id="KW-0812">Transmembrane</keyword>
<evidence type="ECO:0000313" key="21">
    <source>
        <dbReference type="Proteomes" id="UP001652445"/>
    </source>
</evidence>
<dbReference type="PROSITE" id="PS50885">
    <property type="entry name" value="HAMP"/>
    <property type="match status" value="1"/>
</dbReference>
<dbReference type="InterPro" id="IPR036890">
    <property type="entry name" value="HATPase_C_sf"/>
</dbReference>
<keyword evidence="9 20" id="KW-0418">Kinase</keyword>
<dbReference type="SMART" id="SM00304">
    <property type="entry name" value="HAMP"/>
    <property type="match status" value="1"/>
</dbReference>
<sequence length="459" mass="52198">MIKTLYVRVVLTFLAAVLFGLVSAFFLSSLIYTNLVREEIQDTMMRNGKDVVHTLNLLQKDKTDEYLTSVSRIIDFYITLYDDDKHKSVYGETEPKEKVDIAEQVVDLVRGGEMYRSETGFPDQILVGIPFQMDSMRYAIFFQYSRHNKEGALQKVVGTSLLITLMMGSLFIFVAARYVVKPLRVMTEATKRISKGDFNMDWKLRKRKDELGMLAQSFSEMALELKQLEQMRQDFVSNVSHEIQTPLTSISGFSKALRSNKMPEEERLYYLEIIQSESERLSRMSENLLKLASLESMHHPYQPHTYDLDEQIRHVIVACEPQWSAKGIEFELNMPSIKICADEDLLNQVWTNLITNSIKFSHQGGWIHIQVKQTTNEITVNISDQGIGVSEEDQVRIFERFYKADKSRTGEHSGSGLGLAIVNKIVLLHGGKISIQSAPGNGSSFSVTLPSMPIASIGH</sequence>
<evidence type="ECO:0000256" key="14">
    <source>
        <dbReference type="ARBA" id="ARBA00023136"/>
    </source>
</evidence>
<comment type="function">
    <text evidence="15">Member of the two-component regulatory system HssS/HssR involved in intracellular heme homeostasis and tempering of staphylococcal virulence. HssS functions as a heme sensor histidine kinase which is autophosphorylated at a histidine residue and transfers its phosphate group to an aspartate residue of HssR. HssR/HssS activates the expression of hrtAB, an efflux pump, in response to extracellular heme, hemin, hemoglobin or blood.</text>
</comment>
<accession>A0ABT2UTG7</accession>
<evidence type="ECO:0000256" key="7">
    <source>
        <dbReference type="ARBA" id="ARBA00022692"/>
    </source>
</evidence>
<reference evidence="20 21" key="1">
    <citation type="submission" date="2022-09" db="EMBL/GenBank/DDBJ databases">
        <authorList>
            <person name="Han X.L."/>
            <person name="Wang Q."/>
            <person name="Lu T."/>
        </authorList>
    </citation>
    <scope>NUCLEOTIDE SEQUENCE [LARGE SCALE GENOMIC DNA]</scope>
    <source>
        <strain evidence="20 21">WQ 127069</strain>
    </source>
</reference>
<dbReference type="InterPro" id="IPR003594">
    <property type="entry name" value="HATPase_dom"/>
</dbReference>
<evidence type="ECO:0000256" key="12">
    <source>
        <dbReference type="ARBA" id="ARBA00023012"/>
    </source>
</evidence>
<feature type="domain" description="Histidine kinase" evidence="18">
    <location>
        <begin position="238"/>
        <end position="453"/>
    </location>
</feature>
<keyword evidence="14 17" id="KW-0472">Membrane</keyword>
<dbReference type="InterPro" id="IPR003660">
    <property type="entry name" value="HAMP_dom"/>
</dbReference>
<gene>
    <name evidence="20" type="ORF">OB236_33085</name>
</gene>
<proteinExistence type="predicted"/>
<dbReference type="InterPro" id="IPR003661">
    <property type="entry name" value="HisK_dim/P_dom"/>
</dbReference>
<keyword evidence="8" id="KW-0547">Nucleotide-binding</keyword>
<dbReference type="RefSeq" id="WP_262687796.1">
    <property type="nucleotide sequence ID" value="NZ_JAOQIO010000110.1"/>
</dbReference>
<evidence type="ECO:0000256" key="17">
    <source>
        <dbReference type="SAM" id="Phobius"/>
    </source>
</evidence>
<name>A0ABT2UTG7_9BACL</name>
<evidence type="ECO:0000256" key="13">
    <source>
        <dbReference type="ARBA" id="ARBA00023026"/>
    </source>
</evidence>
<keyword evidence="12" id="KW-0902">Two-component regulatory system</keyword>
<dbReference type="Gene3D" id="1.10.287.130">
    <property type="match status" value="1"/>
</dbReference>
<evidence type="ECO:0000256" key="2">
    <source>
        <dbReference type="ARBA" id="ARBA00004651"/>
    </source>
</evidence>
<dbReference type="SUPFAM" id="SSF158472">
    <property type="entry name" value="HAMP domain-like"/>
    <property type="match status" value="1"/>
</dbReference>
<evidence type="ECO:0000256" key="8">
    <source>
        <dbReference type="ARBA" id="ARBA00022741"/>
    </source>
</evidence>
<dbReference type="EMBL" id="JAOQIO010000110">
    <property type="protein sequence ID" value="MCU6796974.1"/>
    <property type="molecule type" value="Genomic_DNA"/>
</dbReference>
<keyword evidence="5" id="KW-0597">Phosphoprotein</keyword>
<dbReference type="Pfam" id="PF00512">
    <property type="entry name" value="HisKA"/>
    <property type="match status" value="1"/>
</dbReference>
<dbReference type="CDD" id="cd06225">
    <property type="entry name" value="HAMP"/>
    <property type="match status" value="1"/>
</dbReference>
<dbReference type="SUPFAM" id="SSF47384">
    <property type="entry name" value="Homodimeric domain of signal transducing histidine kinase"/>
    <property type="match status" value="1"/>
</dbReference>
<evidence type="ECO:0000259" key="19">
    <source>
        <dbReference type="PROSITE" id="PS50885"/>
    </source>
</evidence>
<comment type="subcellular location">
    <subcellularLocation>
        <location evidence="2">Cell membrane</location>
        <topology evidence="2">Multi-pass membrane protein</topology>
    </subcellularLocation>
</comment>
<feature type="transmembrane region" description="Helical" evidence="17">
    <location>
        <begin position="6"/>
        <end position="36"/>
    </location>
</feature>
<keyword evidence="4" id="KW-1003">Cell membrane</keyword>
<keyword evidence="13" id="KW-0843">Virulence</keyword>
<dbReference type="Pfam" id="PF02518">
    <property type="entry name" value="HATPase_c"/>
    <property type="match status" value="1"/>
</dbReference>
<evidence type="ECO:0000256" key="11">
    <source>
        <dbReference type="ARBA" id="ARBA00022989"/>
    </source>
</evidence>
<evidence type="ECO:0000259" key="18">
    <source>
        <dbReference type="PROSITE" id="PS50109"/>
    </source>
</evidence>
<dbReference type="EC" id="2.7.13.3" evidence="3"/>
<evidence type="ECO:0000256" key="6">
    <source>
        <dbReference type="ARBA" id="ARBA00022679"/>
    </source>
</evidence>
<evidence type="ECO:0000313" key="20">
    <source>
        <dbReference type="EMBL" id="MCU6796974.1"/>
    </source>
</evidence>
<dbReference type="SMART" id="SM00388">
    <property type="entry name" value="HisKA"/>
    <property type="match status" value="1"/>
</dbReference>
<evidence type="ECO:0000256" key="3">
    <source>
        <dbReference type="ARBA" id="ARBA00012438"/>
    </source>
</evidence>
<dbReference type="InterPro" id="IPR005467">
    <property type="entry name" value="His_kinase_dom"/>
</dbReference>
<dbReference type="InterPro" id="IPR036097">
    <property type="entry name" value="HisK_dim/P_sf"/>
</dbReference>
<dbReference type="Gene3D" id="3.30.565.10">
    <property type="entry name" value="Histidine kinase-like ATPase, C-terminal domain"/>
    <property type="match status" value="1"/>
</dbReference>
<dbReference type="PROSITE" id="PS50109">
    <property type="entry name" value="HIS_KIN"/>
    <property type="match status" value="1"/>
</dbReference>
<dbReference type="GO" id="GO:0016301">
    <property type="term" value="F:kinase activity"/>
    <property type="evidence" value="ECO:0007669"/>
    <property type="project" value="UniProtKB-KW"/>
</dbReference>
<evidence type="ECO:0000256" key="16">
    <source>
        <dbReference type="ARBA" id="ARBA00040841"/>
    </source>
</evidence>
<evidence type="ECO:0000256" key="5">
    <source>
        <dbReference type="ARBA" id="ARBA00022553"/>
    </source>
</evidence>
<evidence type="ECO:0000256" key="10">
    <source>
        <dbReference type="ARBA" id="ARBA00022840"/>
    </source>
</evidence>
<dbReference type="Gene3D" id="6.10.340.10">
    <property type="match status" value="1"/>
</dbReference>
<feature type="transmembrane region" description="Helical" evidence="17">
    <location>
        <begin position="156"/>
        <end position="180"/>
    </location>
</feature>
<dbReference type="Proteomes" id="UP001652445">
    <property type="component" value="Unassembled WGS sequence"/>
</dbReference>
<keyword evidence="6" id="KW-0808">Transferase</keyword>
<protein>
    <recommendedName>
        <fullName evidence="16">Heme sensor protein HssS</fullName>
        <ecNumber evidence="3">2.7.13.3</ecNumber>
    </recommendedName>
</protein>
<dbReference type="PANTHER" id="PTHR45528:SF11">
    <property type="entry name" value="HISTIDINE KINASE"/>
    <property type="match status" value="1"/>
</dbReference>
<dbReference type="SUPFAM" id="SSF55874">
    <property type="entry name" value="ATPase domain of HSP90 chaperone/DNA topoisomerase II/histidine kinase"/>
    <property type="match status" value="1"/>
</dbReference>
<dbReference type="CDD" id="cd00075">
    <property type="entry name" value="HATPase"/>
    <property type="match status" value="1"/>
</dbReference>
<feature type="domain" description="HAMP" evidence="19">
    <location>
        <begin position="177"/>
        <end position="230"/>
    </location>
</feature>
<dbReference type="SMART" id="SM00387">
    <property type="entry name" value="HATPase_c"/>
    <property type="match status" value="1"/>
</dbReference>
<comment type="catalytic activity">
    <reaction evidence="1">
        <text>ATP + protein L-histidine = ADP + protein N-phospho-L-histidine.</text>
        <dbReference type="EC" id="2.7.13.3"/>
    </reaction>
</comment>
<keyword evidence="10" id="KW-0067">ATP-binding</keyword>
<dbReference type="InterPro" id="IPR050398">
    <property type="entry name" value="HssS/ArlS-like"/>
</dbReference>
<dbReference type="PANTHER" id="PTHR45528">
    <property type="entry name" value="SENSOR HISTIDINE KINASE CPXA"/>
    <property type="match status" value="1"/>
</dbReference>
<dbReference type="PRINTS" id="PR00344">
    <property type="entry name" value="BCTRLSENSOR"/>
</dbReference>
<evidence type="ECO:0000256" key="1">
    <source>
        <dbReference type="ARBA" id="ARBA00000085"/>
    </source>
</evidence>
<keyword evidence="21" id="KW-1185">Reference proteome</keyword>
<dbReference type="InterPro" id="IPR004358">
    <property type="entry name" value="Sig_transdc_His_kin-like_C"/>
</dbReference>
<keyword evidence="11 17" id="KW-1133">Transmembrane helix</keyword>
<comment type="caution">
    <text evidence="20">The sequence shown here is derived from an EMBL/GenBank/DDBJ whole genome shotgun (WGS) entry which is preliminary data.</text>
</comment>
<evidence type="ECO:0000256" key="15">
    <source>
        <dbReference type="ARBA" id="ARBA00037219"/>
    </source>
</evidence>
<dbReference type="Pfam" id="PF00672">
    <property type="entry name" value="HAMP"/>
    <property type="match status" value="1"/>
</dbReference>